<evidence type="ECO:0000313" key="2">
    <source>
        <dbReference type="EMBL" id="TCS37472.1"/>
    </source>
</evidence>
<gene>
    <name evidence="2" type="ORF">EDC30_104276</name>
</gene>
<sequence length="201" mass="22603">MKEEFVEITPGTDSVRVKVIQSGPAPVSNEQEDPIMQRMENWRRTVTGSLGGGASGFCASWAKWYVDFRTKREAEIDDMLDLPRSKDGQMPTVVAVDVLDGWIVEASVRQLDDAEKLVLRHWYVFKSPEHIIKRKLLLRRRGINQIRELALIKLKKVLDQVQNPANIPSNNFHAGNVPRPKTTVTPEGVLSSSGDKEASID</sequence>
<organism evidence="2 3">
    <name type="scientific">Paucimonas lemoignei</name>
    <name type="common">Pseudomonas lemoignei</name>
    <dbReference type="NCBI Taxonomy" id="29443"/>
    <lineage>
        <taxon>Bacteria</taxon>
        <taxon>Pseudomonadati</taxon>
        <taxon>Pseudomonadota</taxon>
        <taxon>Betaproteobacteria</taxon>
        <taxon>Burkholderiales</taxon>
        <taxon>Burkholderiaceae</taxon>
        <taxon>Paucimonas</taxon>
    </lineage>
</organism>
<evidence type="ECO:0000256" key="1">
    <source>
        <dbReference type="SAM" id="MobiDB-lite"/>
    </source>
</evidence>
<accession>A0A4R3HWE6</accession>
<feature type="region of interest" description="Disordered" evidence="1">
    <location>
        <begin position="168"/>
        <end position="201"/>
    </location>
</feature>
<keyword evidence="3" id="KW-1185">Reference proteome</keyword>
<proteinExistence type="predicted"/>
<protein>
    <submittedName>
        <fullName evidence="2">Uncharacterized protein</fullName>
    </submittedName>
</protein>
<name>A0A4R3HWE6_PAULE</name>
<dbReference type="EMBL" id="SLZQ01000004">
    <property type="protein sequence ID" value="TCS37472.1"/>
    <property type="molecule type" value="Genomic_DNA"/>
</dbReference>
<feature type="compositionally biased region" description="Polar residues" evidence="1">
    <location>
        <begin position="182"/>
        <end position="193"/>
    </location>
</feature>
<reference evidence="2 3" key="1">
    <citation type="submission" date="2019-03" db="EMBL/GenBank/DDBJ databases">
        <title>Genomic Encyclopedia of Type Strains, Phase IV (KMG-IV): sequencing the most valuable type-strain genomes for metagenomic binning, comparative biology and taxonomic classification.</title>
        <authorList>
            <person name="Goeker M."/>
        </authorList>
    </citation>
    <scope>NUCLEOTIDE SEQUENCE [LARGE SCALE GENOMIC DNA]</scope>
    <source>
        <strain evidence="2 3">DSM 7445</strain>
    </source>
</reference>
<dbReference type="OrthoDB" id="8926276at2"/>
<evidence type="ECO:0000313" key="3">
    <source>
        <dbReference type="Proteomes" id="UP000295382"/>
    </source>
</evidence>
<dbReference type="Proteomes" id="UP000295382">
    <property type="component" value="Unassembled WGS sequence"/>
</dbReference>
<comment type="caution">
    <text evidence="2">The sequence shown here is derived from an EMBL/GenBank/DDBJ whole genome shotgun (WGS) entry which is preliminary data.</text>
</comment>
<dbReference type="AlphaFoldDB" id="A0A4R3HWE6"/>
<dbReference type="RefSeq" id="WP_132258410.1">
    <property type="nucleotide sequence ID" value="NZ_SLZQ01000004.1"/>
</dbReference>